<reference evidence="1 2" key="1">
    <citation type="journal article" date="2018" name="Sci. Rep.">
        <title>Genomic signatures of local adaptation to the degree of environmental predictability in rotifers.</title>
        <authorList>
            <person name="Franch-Gras L."/>
            <person name="Hahn C."/>
            <person name="Garcia-Roger E.M."/>
            <person name="Carmona M.J."/>
            <person name="Serra M."/>
            <person name="Gomez A."/>
        </authorList>
    </citation>
    <scope>NUCLEOTIDE SEQUENCE [LARGE SCALE GENOMIC DNA]</scope>
    <source>
        <strain evidence="1">HYR1</strain>
    </source>
</reference>
<gene>
    <name evidence="1" type="ORF">BpHYR1_044845</name>
</gene>
<evidence type="ECO:0000313" key="2">
    <source>
        <dbReference type="Proteomes" id="UP000276133"/>
    </source>
</evidence>
<organism evidence="1 2">
    <name type="scientific">Brachionus plicatilis</name>
    <name type="common">Marine rotifer</name>
    <name type="synonym">Brachionus muelleri</name>
    <dbReference type="NCBI Taxonomy" id="10195"/>
    <lineage>
        <taxon>Eukaryota</taxon>
        <taxon>Metazoa</taxon>
        <taxon>Spiralia</taxon>
        <taxon>Gnathifera</taxon>
        <taxon>Rotifera</taxon>
        <taxon>Eurotatoria</taxon>
        <taxon>Monogononta</taxon>
        <taxon>Pseudotrocha</taxon>
        <taxon>Ploima</taxon>
        <taxon>Brachionidae</taxon>
        <taxon>Brachionus</taxon>
    </lineage>
</organism>
<accession>A0A3M7RB09</accession>
<protein>
    <submittedName>
        <fullName evidence="1">Uncharacterized protein</fullName>
    </submittedName>
</protein>
<proteinExistence type="predicted"/>
<dbReference type="EMBL" id="REGN01003810">
    <property type="protein sequence ID" value="RNA20649.1"/>
    <property type="molecule type" value="Genomic_DNA"/>
</dbReference>
<comment type="caution">
    <text evidence="1">The sequence shown here is derived from an EMBL/GenBank/DDBJ whole genome shotgun (WGS) entry which is preliminary data.</text>
</comment>
<evidence type="ECO:0000313" key="1">
    <source>
        <dbReference type="EMBL" id="RNA20649.1"/>
    </source>
</evidence>
<sequence length="75" mass="8612">MGADEAGSASNQDQLRHLWESKLAQFILIKIKGTSYLDPIMSLHLSFLATYTVSRCHKLHLNIELKKERPRFSNL</sequence>
<dbReference type="AlphaFoldDB" id="A0A3M7RB09"/>
<keyword evidence="2" id="KW-1185">Reference proteome</keyword>
<dbReference type="Proteomes" id="UP000276133">
    <property type="component" value="Unassembled WGS sequence"/>
</dbReference>
<name>A0A3M7RB09_BRAPC</name>